<proteinExistence type="predicted"/>
<accession>A0ABR2IMV6</accession>
<keyword evidence="1" id="KW-0812">Transmembrane</keyword>
<feature type="transmembrane region" description="Helical" evidence="1">
    <location>
        <begin position="6"/>
        <end position="27"/>
    </location>
</feature>
<reference evidence="2 3" key="1">
    <citation type="submission" date="2024-04" db="EMBL/GenBank/DDBJ databases">
        <title>Tritrichomonas musculus Genome.</title>
        <authorList>
            <person name="Alves-Ferreira E."/>
            <person name="Grigg M."/>
            <person name="Lorenzi H."/>
            <person name="Galac M."/>
        </authorList>
    </citation>
    <scope>NUCLEOTIDE SEQUENCE [LARGE SCALE GENOMIC DNA]</scope>
    <source>
        <strain evidence="2 3">EAF2021</strain>
    </source>
</reference>
<evidence type="ECO:0000256" key="1">
    <source>
        <dbReference type="SAM" id="Phobius"/>
    </source>
</evidence>
<comment type="caution">
    <text evidence="2">The sequence shown here is derived from an EMBL/GenBank/DDBJ whole genome shotgun (WGS) entry which is preliminary data.</text>
</comment>
<dbReference type="Proteomes" id="UP001470230">
    <property type="component" value="Unassembled WGS sequence"/>
</dbReference>
<evidence type="ECO:0000313" key="2">
    <source>
        <dbReference type="EMBL" id="KAK8866256.1"/>
    </source>
</evidence>
<sequence length="332" mass="38568">MLSASFLALISFGVFIFLIIIIFRFMLFKKLTVTYGEFKGSTAVYRIVRGDLQALQKEQSIFTRRAHSLWGKEMKSWPTFRIIFPKFSDKYSIFGIIVPDSFNCDKECLEELGFKLGTLDSLPLTAKIEVPTRFCYSLKLNQYRACKVFKSIIKGKHYKIAENRIQYLERQKNMERKSNFSNDHDFSQIEMNNDVNDVSTNQNGGHMQSKNCLKQNNKEVISQSDVKQDLGQDFINIENGGSKNRGSIEGIQAEKLVNGISKNNKVQNNILSGTYQDQNKYLDNLEEVLEELIDDPPFVEIRYKKKRKQIFIMPLMNYDKLVGLWKPVYFQC</sequence>
<organism evidence="2 3">
    <name type="scientific">Tritrichomonas musculus</name>
    <dbReference type="NCBI Taxonomy" id="1915356"/>
    <lineage>
        <taxon>Eukaryota</taxon>
        <taxon>Metamonada</taxon>
        <taxon>Parabasalia</taxon>
        <taxon>Tritrichomonadida</taxon>
        <taxon>Tritrichomonadidae</taxon>
        <taxon>Tritrichomonas</taxon>
    </lineage>
</organism>
<protein>
    <submittedName>
        <fullName evidence="2">Uncharacterized protein</fullName>
    </submittedName>
</protein>
<dbReference type="EMBL" id="JAPFFF010000015">
    <property type="protein sequence ID" value="KAK8866256.1"/>
    <property type="molecule type" value="Genomic_DNA"/>
</dbReference>
<gene>
    <name evidence="2" type="ORF">M9Y10_009215</name>
</gene>
<keyword evidence="3" id="KW-1185">Reference proteome</keyword>
<evidence type="ECO:0000313" key="3">
    <source>
        <dbReference type="Proteomes" id="UP001470230"/>
    </source>
</evidence>
<keyword evidence="1" id="KW-1133">Transmembrane helix</keyword>
<name>A0ABR2IMV6_9EUKA</name>
<keyword evidence="1" id="KW-0472">Membrane</keyword>